<accession>A0A1N6HMU7</accession>
<feature type="domain" description="Glucose/Sorbosone dehydrogenase" evidence="3">
    <location>
        <begin position="76"/>
        <end position="406"/>
    </location>
</feature>
<name>A0A1N6HMU7_9LACT</name>
<keyword evidence="5" id="KW-1185">Reference proteome</keyword>
<dbReference type="Pfam" id="PF07995">
    <property type="entry name" value="GSDH"/>
    <property type="match status" value="1"/>
</dbReference>
<sequence length="419" mass="46576">MKYLSVYLLSAVVLLGACAPAEETSKVTSSETSSSETTSTEESSDSSKQSSQTTETKSFEPLDHELVEAYPNLTFDQPLHYTTADDGTNQVFVVERTGKIKVFENEEEATEAKVVVDLSTKIDFNGQEKGLLGLAFDPEFEENGYFYVNYTTKETTVISRFTTDPTNVAEVDLTSEVILLEFPQPYANHNGGHLAFGPDGYLYIATGDGGSGGDPQRNAQDLTKIYGKLLRIDINAADGDKNYGIPDDNPYSDNTTGYVEEIFAYGLRNPWKFNFDEKRDLLIAADVGQNAMEEINLIEKGGNYGWNIMEGTLEHRASDEADMTELEAPIWEYDHSLGQSITGGYTYYGEENPSLDGVYLYGDFITGKIWGLWLDEDQQVENVELADTELMISSFGVDEQGELIIVDFNGKLYKLTEQE</sequence>
<dbReference type="InterPro" id="IPR011042">
    <property type="entry name" value="6-blade_b-propeller_TolB-like"/>
</dbReference>
<dbReference type="InterPro" id="IPR012938">
    <property type="entry name" value="Glc/Sorbosone_DH"/>
</dbReference>
<dbReference type="eggNOG" id="COG2133">
    <property type="taxonomic scope" value="Bacteria"/>
</dbReference>
<evidence type="ECO:0000259" key="3">
    <source>
        <dbReference type="Pfam" id="PF07995"/>
    </source>
</evidence>
<evidence type="ECO:0000313" key="4">
    <source>
        <dbReference type="EMBL" id="SIO21009.1"/>
    </source>
</evidence>
<evidence type="ECO:0000313" key="5">
    <source>
        <dbReference type="Proteomes" id="UP000184758"/>
    </source>
</evidence>
<dbReference type="AlphaFoldDB" id="A0A1N6HMU7"/>
<dbReference type="Gene3D" id="2.120.10.30">
    <property type="entry name" value="TolB, C-terminal domain"/>
    <property type="match status" value="1"/>
</dbReference>
<dbReference type="EMBL" id="FSRN01000001">
    <property type="protein sequence ID" value="SIO21009.1"/>
    <property type="molecule type" value="Genomic_DNA"/>
</dbReference>
<feature type="compositionally biased region" description="Low complexity" evidence="1">
    <location>
        <begin position="26"/>
        <end position="56"/>
    </location>
</feature>
<dbReference type="SUPFAM" id="SSF50952">
    <property type="entry name" value="Soluble quinoprotein glucose dehydrogenase"/>
    <property type="match status" value="1"/>
</dbReference>
<dbReference type="PANTHER" id="PTHR19328:SF75">
    <property type="entry name" value="ALDOSE SUGAR DEHYDROGENASE YLII"/>
    <property type="match status" value="1"/>
</dbReference>
<feature type="region of interest" description="Disordered" evidence="1">
    <location>
        <begin position="23"/>
        <end position="62"/>
    </location>
</feature>
<dbReference type="STRING" id="28230.SAMN05878443_1958"/>
<dbReference type="PROSITE" id="PS51257">
    <property type="entry name" value="PROKAR_LIPOPROTEIN"/>
    <property type="match status" value="1"/>
</dbReference>
<dbReference type="RefSeq" id="WP_074200272.1">
    <property type="nucleotide sequence ID" value="NZ_FSRN01000001.1"/>
</dbReference>
<reference evidence="5" key="1">
    <citation type="submission" date="2016-11" db="EMBL/GenBank/DDBJ databases">
        <authorList>
            <person name="Varghese N."/>
            <person name="Submissions S."/>
        </authorList>
    </citation>
    <scope>NUCLEOTIDE SEQUENCE [LARGE SCALE GENOMIC DNA]</scope>
    <source>
        <strain evidence="5">313</strain>
    </source>
</reference>
<feature type="chain" id="PRO_5013269461" evidence="2">
    <location>
        <begin position="22"/>
        <end position="419"/>
    </location>
</feature>
<organism evidence="4 5">
    <name type="scientific">Carnobacterium alterfunditum</name>
    <dbReference type="NCBI Taxonomy" id="28230"/>
    <lineage>
        <taxon>Bacteria</taxon>
        <taxon>Bacillati</taxon>
        <taxon>Bacillota</taxon>
        <taxon>Bacilli</taxon>
        <taxon>Lactobacillales</taxon>
        <taxon>Carnobacteriaceae</taxon>
        <taxon>Carnobacterium</taxon>
    </lineage>
</organism>
<proteinExistence type="predicted"/>
<gene>
    <name evidence="4" type="ORF">SAMN05878443_1958</name>
</gene>
<feature type="signal peptide" evidence="2">
    <location>
        <begin position="1"/>
        <end position="21"/>
    </location>
</feature>
<dbReference type="PANTHER" id="PTHR19328">
    <property type="entry name" value="HEDGEHOG-INTERACTING PROTEIN"/>
    <property type="match status" value="1"/>
</dbReference>
<keyword evidence="2" id="KW-0732">Signal</keyword>
<dbReference type="InterPro" id="IPR011041">
    <property type="entry name" value="Quinoprot_gluc/sorb_DH_b-prop"/>
</dbReference>
<dbReference type="Proteomes" id="UP000184758">
    <property type="component" value="Unassembled WGS sequence"/>
</dbReference>
<evidence type="ECO:0000256" key="1">
    <source>
        <dbReference type="SAM" id="MobiDB-lite"/>
    </source>
</evidence>
<evidence type="ECO:0000256" key="2">
    <source>
        <dbReference type="SAM" id="SignalP"/>
    </source>
</evidence>
<protein>
    <submittedName>
        <fullName evidence="4">Glucose/arabinose dehydrogenase, beta-propeller fold</fullName>
    </submittedName>
</protein>